<dbReference type="PRINTS" id="PR00775">
    <property type="entry name" value="HEATSHOCK90"/>
</dbReference>
<evidence type="ECO:0000256" key="2">
    <source>
        <dbReference type="ARBA" id="ARBA00008239"/>
    </source>
</evidence>
<dbReference type="GO" id="GO:0140662">
    <property type="term" value="F:ATP-dependent protein folding chaperone"/>
    <property type="evidence" value="ECO:0007669"/>
    <property type="project" value="InterPro"/>
</dbReference>
<evidence type="ECO:0000256" key="5">
    <source>
        <dbReference type="ARBA" id="ARBA00022840"/>
    </source>
</evidence>
<reference evidence="10" key="1">
    <citation type="journal article" date="2020" name="mSystems">
        <title>Genome- and Community-Level Interaction Insights into Carbon Utilization and Element Cycling Functions of Hydrothermarchaeota in Hydrothermal Sediment.</title>
        <authorList>
            <person name="Zhou Z."/>
            <person name="Liu Y."/>
            <person name="Xu W."/>
            <person name="Pan J."/>
            <person name="Luo Z.H."/>
            <person name="Li M."/>
        </authorList>
    </citation>
    <scope>NUCLEOTIDE SEQUENCE [LARGE SCALE GENOMIC DNA]</scope>
    <source>
        <strain evidence="10">SpSt-573</strain>
    </source>
</reference>
<evidence type="ECO:0000256" key="7">
    <source>
        <dbReference type="ARBA" id="ARBA00023186"/>
    </source>
</evidence>
<comment type="similarity">
    <text evidence="2 8">Belongs to the heat shock protein 90 family.</text>
</comment>
<keyword evidence="4 8" id="KW-0547">Nucleotide-binding</keyword>
<feature type="binding site" evidence="9">
    <location>
        <position position="94"/>
    </location>
    <ligand>
        <name>ATP</name>
        <dbReference type="ChEBI" id="CHEBI:30616"/>
    </ligand>
</feature>
<keyword evidence="5 8" id="KW-0067">ATP-binding</keyword>
<dbReference type="Gene3D" id="3.30.230.80">
    <property type="match status" value="1"/>
</dbReference>
<comment type="subunit">
    <text evidence="8">Homodimer.</text>
</comment>
<keyword evidence="6 8" id="KW-0346">Stress response</keyword>
<evidence type="ECO:0000256" key="9">
    <source>
        <dbReference type="PIRSR" id="PIRSR002583-1"/>
    </source>
</evidence>
<comment type="caution">
    <text evidence="8">Lacks conserved residue(s) required for the propagation of feature annotation.</text>
</comment>
<evidence type="ECO:0000256" key="1">
    <source>
        <dbReference type="ARBA" id="ARBA00004496"/>
    </source>
</evidence>
<dbReference type="CDD" id="cd16927">
    <property type="entry name" value="HATPase_Hsp90-like"/>
    <property type="match status" value="1"/>
</dbReference>
<dbReference type="InterPro" id="IPR020575">
    <property type="entry name" value="Hsp90_N"/>
</dbReference>
<dbReference type="Gene3D" id="3.40.50.11260">
    <property type="match status" value="1"/>
</dbReference>
<dbReference type="InterPro" id="IPR020568">
    <property type="entry name" value="Ribosomal_Su5_D2-typ_SF"/>
</dbReference>
<sequence>MEVSKMPDQKTELQAIPFKAETRQLLNILIHSLYSEREVFLRELISNASDALTRLHFETLTNRNILDPDVEMGIWITPNESERTLTIRDTGIGMTLEEMTENLGTIAQSGARAFLQAAESNLGNLSDIIGQFGVGFYSAFMVAEWIRVASRSFRPEAQGAVWFSTGDDTFTVETADINTRGTTVTIKLKEDAAEFTRPYRLREIIKKHSDYIPYPIYLGEEKEQVNQQTALWRKPAREVTKEQAFEFYRQLTLDFNEPLTYLHLNIDAPVQLYALLFIPSSPEKPIFSPRKEEGLKLYARKVLIQEYCRDILPDYFRFVQGVVDSEDIPLNVSRETIQASKAMPQLKKVVTRKLLDHLGAMGKDQPETYAKFWKAFHAYIKEGVATDRDAHAELVPLLRFATLNHPDSLTSLDQYIEEAHPDQKKIYYLLGDDPRAVLHSPHLDLYRKEKVDVLLLSDPLDPFVMLSLTQYKDYPLVNAALEKPQTSSQEPEAESIEPLPPDQLDRLIRRFKERLGEKVSEVRATDRLTTSPVRLVNKDGSLQQEVQKVYQLMRKEYTLPEKILEINPSHELIRQLSSLREDDERVPLAIDQLFENALLIEGLHPDPAGMVDRINQILKTALK</sequence>
<gene>
    <name evidence="8 10" type="primary">htpG</name>
    <name evidence="10" type="ORF">ENT37_09445</name>
</gene>
<dbReference type="Pfam" id="PF00183">
    <property type="entry name" value="HSP90"/>
    <property type="match status" value="1"/>
</dbReference>
<feature type="binding site" evidence="9">
    <location>
        <position position="47"/>
    </location>
    <ligand>
        <name>ATP</name>
        <dbReference type="ChEBI" id="CHEBI:30616"/>
    </ligand>
</feature>
<dbReference type="GO" id="GO:0005737">
    <property type="term" value="C:cytoplasm"/>
    <property type="evidence" value="ECO:0007669"/>
    <property type="project" value="UniProtKB-SubCell"/>
</dbReference>
<protein>
    <recommendedName>
        <fullName evidence="8">Chaperone protein HtpG</fullName>
    </recommendedName>
    <alternativeName>
        <fullName evidence="8">Heat shock protein HtpG</fullName>
    </alternativeName>
    <alternativeName>
        <fullName evidence="8">High temperature protein G</fullName>
    </alternativeName>
</protein>
<dbReference type="FunFam" id="3.30.565.10:FF:000009">
    <property type="entry name" value="Molecular chaperone HtpG"/>
    <property type="match status" value="1"/>
</dbReference>
<comment type="subcellular location">
    <subcellularLocation>
        <location evidence="1 8">Cytoplasm</location>
    </subcellularLocation>
</comment>
<dbReference type="SUPFAM" id="SSF54211">
    <property type="entry name" value="Ribosomal protein S5 domain 2-like"/>
    <property type="match status" value="1"/>
</dbReference>
<feature type="binding site" evidence="9">
    <location>
        <begin position="109"/>
        <end position="110"/>
    </location>
    <ligand>
        <name>ATP</name>
        <dbReference type="ChEBI" id="CHEBI:30616"/>
    </ligand>
</feature>
<dbReference type="EMBL" id="DSYK01000460">
    <property type="protein sequence ID" value="HGS22080.1"/>
    <property type="molecule type" value="Genomic_DNA"/>
</dbReference>
<feature type="binding site" evidence="9">
    <location>
        <position position="102"/>
    </location>
    <ligand>
        <name>ATP</name>
        <dbReference type="ChEBI" id="CHEBI:30616"/>
    </ligand>
</feature>
<feature type="binding site" evidence="9">
    <location>
        <position position="182"/>
    </location>
    <ligand>
        <name>ATP</name>
        <dbReference type="ChEBI" id="CHEBI:30616"/>
    </ligand>
</feature>
<accession>A0A7C4PKA1</accession>
<feature type="binding site" evidence="9">
    <location>
        <begin position="131"/>
        <end position="136"/>
    </location>
    <ligand>
        <name>ATP</name>
        <dbReference type="ChEBI" id="CHEBI:30616"/>
    </ligand>
</feature>
<dbReference type="PANTHER" id="PTHR11528">
    <property type="entry name" value="HEAT SHOCK PROTEIN 90 FAMILY MEMBER"/>
    <property type="match status" value="1"/>
</dbReference>
<dbReference type="InterPro" id="IPR037196">
    <property type="entry name" value="HSP90_C"/>
</dbReference>
<organism evidence="10">
    <name type="scientific">Anaerolinea thermolimosa</name>
    <dbReference type="NCBI Taxonomy" id="229919"/>
    <lineage>
        <taxon>Bacteria</taxon>
        <taxon>Bacillati</taxon>
        <taxon>Chloroflexota</taxon>
        <taxon>Anaerolineae</taxon>
        <taxon>Anaerolineales</taxon>
        <taxon>Anaerolineaceae</taxon>
        <taxon>Anaerolinea</taxon>
    </lineage>
</organism>
<dbReference type="Pfam" id="PF13589">
    <property type="entry name" value="HATPase_c_3"/>
    <property type="match status" value="1"/>
</dbReference>
<feature type="binding site" evidence="9">
    <location>
        <position position="89"/>
    </location>
    <ligand>
        <name>ATP</name>
        <dbReference type="ChEBI" id="CHEBI:30616"/>
    </ligand>
</feature>
<dbReference type="SUPFAM" id="SSF110942">
    <property type="entry name" value="HSP90 C-terminal domain"/>
    <property type="match status" value="1"/>
</dbReference>
<comment type="function">
    <text evidence="8">Molecular chaperone. Has ATPase activity.</text>
</comment>
<dbReference type="AlphaFoldDB" id="A0A7C4PKA1"/>
<name>A0A7C4PKA1_9CHLR</name>
<feature type="region of interest" description="A; substrate-binding" evidence="8">
    <location>
        <begin position="1"/>
        <end position="334"/>
    </location>
</feature>
<dbReference type="SUPFAM" id="SSF55874">
    <property type="entry name" value="ATPase domain of HSP90 chaperone/DNA topoisomerase II/histidine kinase"/>
    <property type="match status" value="1"/>
</dbReference>
<proteinExistence type="inferred from homology"/>
<feature type="region of interest" description="C" evidence="8">
    <location>
        <begin position="549"/>
        <end position="623"/>
    </location>
</feature>
<dbReference type="PIRSF" id="PIRSF002583">
    <property type="entry name" value="Hsp90"/>
    <property type="match status" value="1"/>
</dbReference>
<evidence type="ECO:0000256" key="6">
    <source>
        <dbReference type="ARBA" id="ARBA00023016"/>
    </source>
</evidence>
<dbReference type="GO" id="GO:0016887">
    <property type="term" value="F:ATP hydrolysis activity"/>
    <property type="evidence" value="ECO:0007669"/>
    <property type="project" value="InterPro"/>
</dbReference>
<dbReference type="InterPro" id="IPR001404">
    <property type="entry name" value="Hsp90_fam"/>
</dbReference>
<dbReference type="HAMAP" id="MF_00505">
    <property type="entry name" value="HSP90"/>
    <property type="match status" value="1"/>
</dbReference>
<evidence type="ECO:0000256" key="8">
    <source>
        <dbReference type="HAMAP-Rule" id="MF_00505"/>
    </source>
</evidence>
<keyword evidence="7 8" id="KW-0143">Chaperone</keyword>
<feature type="binding site" evidence="9">
    <location>
        <position position="43"/>
    </location>
    <ligand>
        <name>ATP</name>
        <dbReference type="ChEBI" id="CHEBI:30616"/>
    </ligand>
</feature>
<evidence type="ECO:0000256" key="4">
    <source>
        <dbReference type="ARBA" id="ARBA00022741"/>
    </source>
</evidence>
<keyword evidence="3 8" id="KW-0963">Cytoplasm</keyword>
<comment type="caution">
    <text evidence="10">The sequence shown here is derived from an EMBL/GenBank/DDBJ whole genome shotgun (WGS) entry which is preliminary data.</text>
</comment>
<feature type="binding site" evidence="9">
    <location>
        <position position="334"/>
    </location>
    <ligand>
        <name>ATP</name>
        <dbReference type="ChEBI" id="CHEBI:30616"/>
    </ligand>
</feature>
<dbReference type="NCBIfam" id="NF003555">
    <property type="entry name" value="PRK05218.1"/>
    <property type="match status" value="1"/>
</dbReference>
<dbReference type="InterPro" id="IPR036890">
    <property type="entry name" value="HATPase_C_sf"/>
</dbReference>
<dbReference type="GO" id="GO:0051082">
    <property type="term" value="F:unfolded protein binding"/>
    <property type="evidence" value="ECO:0007669"/>
    <property type="project" value="UniProtKB-UniRule"/>
</dbReference>
<dbReference type="Gene3D" id="3.30.565.10">
    <property type="entry name" value="Histidine kinase-like ATPase, C-terminal domain"/>
    <property type="match status" value="1"/>
</dbReference>
<evidence type="ECO:0000256" key="3">
    <source>
        <dbReference type="ARBA" id="ARBA00022490"/>
    </source>
</evidence>
<dbReference type="GO" id="GO:0005524">
    <property type="term" value="F:ATP binding"/>
    <property type="evidence" value="ECO:0007669"/>
    <property type="project" value="UniProtKB-UniRule"/>
</dbReference>
<evidence type="ECO:0000313" key="10">
    <source>
        <dbReference type="EMBL" id="HGS22080.1"/>
    </source>
</evidence>
<dbReference type="Gene3D" id="1.20.120.790">
    <property type="entry name" value="Heat shock protein 90, C-terminal domain"/>
    <property type="match status" value="1"/>
</dbReference>